<evidence type="ECO:0000256" key="3">
    <source>
        <dbReference type="SAM" id="MobiDB-lite"/>
    </source>
</evidence>
<dbReference type="Gene3D" id="1.10.443.10">
    <property type="entry name" value="Intergrase catalytic core"/>
    <property type="match status" value="1"/>
</dbReference>
<gene>
    <name evidence="5" type="ORF">ACFQGO_34910</name>
</gene>
<protein>
    <submittedName>
        <fullName evidence="5">Site-specific integrase</fullName>
    </submittedName>
</protein>
<dbReference type="PROSITE" id="PS51898">
    <property type="entry name" value="TYR_RECOMBINASE"/>
    <property type="match status" value="1"/>
</dbReference>
<dbReference type="Gene3D" id="1.10.150.130">
    <property type="match status" value="1"/>
</dbReference>
<feature type="region of interest" description="Disordered" evidence="3">
    <location>
        <begin position="322"/>
        <end position="362"/>
    </location>
</feature>
<evidence type="ECO:0000256" key="2">
    <source>
        <dbReference type="ARBA" id="ARBA00023172"/>
    </source>
</evidence>
<dbReference type="SUPFAM" id="SSF56349">
    <property type="entry name" value="DNA breaking-rejoining enzymes"/>
    <property type="match status" value="1"/>
</dbReference>
<sequence>MTDSAEVGVVDAELVDEEETRPLPVPAPAPGPRALVDRHTLLRPAAPVPTAEDLPAYTEADFRISQETADLIDQAPPANTSRTYGSALGQFEAWCAERGRVPMPCTTATFVEYVGHLVQRDMAPSSIQVHMSAIRSAHPDGQQPGTKEARQILRKRAREWARCRTPRKAPPIRTPALAAMVATCTAASDRERPKAARDAALLTLGWGMLARRSELANLLIEQLLVEDDGVTVLVAFSKTDQTAKGEQTFVPADPDEPALCPVTRTRAWLEELRRHNITSGPLFRQITRGGSIRPRSGPRGDFLSPDAIGDIVKSRARLAGVKAPDGRTATAHGVRRGPAQEISEAGGDPTAQGRWKPGSPTVRKHYIEPARGKVNNPLHAVRAKAREKAADV</sequence>
<dbReference type="InterPro" id="IPR010998">
    <property type="entry name" value="Integrase_recombinase_N"/>
</dbReference>
<keyword evidence="6" id="KW-1185">Reference proteome</keyword>
<keyword evidence="2" id="KW-0233">DNA recombination</keyword>
<evidence type="ECO:0000313" key="5">
    <source>
        <dbReference type="EMBL" id="MFC5812640.1"/>
    </source>
</evidence>
<comment type="caution">
    <text evidence="5">The sequence shown here is derived from an EMBL/GenBank/DDBJ whole genome shotgun (WGS) entry which is preliminary data.</text>
</comment>
<keyword evidence="1" id="KW-0238">DNA-binding</keyword>
<dbReference type="Proteomes" id="UP001596112">
    <property type="component" value="Unassembled WGS sequence"/>
</dbReference>
<feature type="domain" description="Tyr recombinase" evidence="4">
    <location>
        <begin position="167"/>
        <end position="379"/>
    </location>
</feature>
<dbReference type="PANTHER" id="PTHR34605">
    <property type="entry name" value="PHAGE_INTEGRASE DOMAIN-CONTAINING PROTEIN"/>
    <property type="match status" value="1"/>
</dbReference>
<dbReference type="InterPro" id="IPR011010">
    <property type="entry name" value="DNA_brk_join_enz"/>
</dbReference>
<dbReference type="InterPro" id="IPR002104">
    <property type="entry name" value="Integrase_catalytic"/>
</dbReference>
<proteinExistence type="predicted"/>
<dbReference type="EMBL" id="JBHSNZ010000038">
    <property type="protein sequence ID" value="MFC5812640.1"/>
    <property type="molecule type" value="Genomic_DNA"/>
</dbReference>
<evidence type="ECO:0000256" key="1">
    <source>
        <dbReference type="ARBA" id="ARBA00023125"/>
    </source>
</evidence>
<dbReference type="RefSeq" id="WP_272172164.1">
    <property type="nucleotide sequence ID" value="NZ_JAQOSL010000046.1"/>
</dbReference>
<evidence type="ECO:0000259" key="4">
    <source>
        <dbReference type="PROSITE" id="PS51898"/>
    </source>
</evidence>
<dbReference type="InterPro" id="IPR013762">
    <property type="entry name" value="Integrase-like_cat_sf"/>
</dbReference>
<dbReference type="InterPro" id="IPR052925">
    <property type="entry name" value="Phage_Integrase-like_Recomb"/>
</dbReference>
<accession>A0ABW1BHT8</accession>
<dbReference type="CDD" id="cd00799">
    <property type="entry name" value="INT_Cre_C"/>
    <property type="match status" value="1"/>
</dbReference>
<dbReference type="PANTHER" id="PTHR34605:SF4">
    <property type="entry name" value="DNA ADENINE METHYLTRANSFERASE"/>
    <property type="match status" value="1"/>
</dbReference>
<organism evidence="5 6">
    <name type="scientific">Streptomyces heilongjiangensis</name>
    <dbReference type="NCBI Taxonomy" id="945052"/>
    <lineage>
        <taxon>Bacteria</taxon>
        <taxon>Bacillati</taxon>
        <taxon>Actinomycetota</taxon>
        <taxon>Actinomycetes</taxon>
        <taxon>Kitasatosporales</taxon>
        <taxon>Streptomycetaceae</taxon>
        <taxon>Streptomyces</taxon>
    </lineage>
</organism>
<evidence type="ECO:0000313" key="6">
    <source>
        <dbReference type="Proteomes" id="UP001596112"/>
    </source>
</evidence>
<name>A0ABW1BHT8_9ACTN</name>
<dbReference type="SUPFAM" id="SSF47823">
    <property type="entry name" value="lambda integrase-like, N-terminal domain"/>
    <property type="match status" value="1"/>
</dbReference>
<reference evidence="6" key="1">
    <citation type="journal article" date="2019" name="Int. J. Syst. Evol. Microbiol.">
        <title>The Global Catalogue of Microorganisms (GCM) 10K type strain sequencing project: providing services to taxonomists for standard genome sequencing and annotation.</title>
        <authorList>
            <consortium name="The Broad Institute Genomics Platform"/>
            <consortium name="The Broad Institute Genome Sequencing Center for Infectious Disease"/>
            <person name="Wu L."/>
            <person name="Ma J."/>
        </authorList>
    </citation>
    <scope>NUCLEOTIDE SEQUENCE [LARGE SCALE GENOMIC DNA]</scope>
    <source>
        <strain evidence="6">JCM 9918</strain>
    </source>
</reference>